<dbReference type="FunFam" id="3.40.50.12780:FF:000012">
    <property type="entry name" value="Non-ribosomal peptide synthetase"/>
    <property type="match status" value="2"/>
</dbReference>
<dbReference type="GO" id="GO:0003824">
    <property type="term" value="F:catalytic activity"/>
    <property type="evidence" value="ECO:0007669"/>
    <property type="project" value="InterPro"/>
</dbReference>
<organism evidence="7 8">
    <name type="scientific">Pedobacter psychrotolerans</name>
    <dbReference type="NCBI Taxonomy" id="1843235"/>
    <lineage>
        <taxon>Bacteria</taxon>
        <taxon>Pseudomonadati</taxon>
        <taxon>Bacteroidota</taxon>
        <taxon>Sphingobacteriia</taxon>
        <taxon>Sphingobacteriales</taxon>
        <taxon>Sphingobacteriaceae</taxon>
        <taxon>Pedobacter</taxon>
    </lineage>
</organism>
<dbReference type="NCBIfam" id="TIGR01720">
    <property type="entry name" value="NRPS-para261"/>
    <property type="match status" value="1"/>
</dbReference>
<dbReference type="GO" id="GO:0009403">
    <property type="term" value="P:toxin biosynthetic process"/>
    <property type="evidence" value="ECO:0007669"/>
    <property type="project" value="UniProtKB-ARBA"/>
</dbReference>
<reference evidence="6" key="1">
    <citation type="journal article" date="2014" name="Int. J. Syst. Evol. Microbiol.">
        <title>Complete genome of a new Firmicutes species belonging to the dominant human colonic microbiota ('Ruminococcus bicirculans') reveals two chromosomes and a selective capacity to utilize plant glucans.</title>
        <authorList>
            <consortium name="NISC Comparative Sequencing Program"/>
            <person name="Wegmann U."/>
            <person name="Louis P."/>
            <person name="Goesmann A."/>
            <person name="Henrissat B."/>
            <person name="Duncan S.H."/>
            <person name="Flint H.J."/>
        </authorList>
    </citation>
    <scope>NUCLEOTIDE SEQUENCE</scope>
    <source>
        <strain evidence="6">CGMCC 1.15644</strain>
    </source>
</reference>
<dbReference type="RefSeq" id="WP_132532791.1">
    <property type="nucleotide sequence ID" value="NZ_BMJO01000002.1"/>
</dbReference>
<evidence type="ECO:0000313" key="6">
    <source>
        <dbReference type="EMBL" id="GGE47137.1"/>
    </source>
</evidence>
<evidence type="ECO:0000259" key="5">
    <source>
        <dbReference type="PROSITE" id="PS50075"/>
    </source>
</evidence>
<dbReference type="Gene3D" id="3.30.559.10">
    <property type="entry name" value="Chloramphenicol acetyltransferase-like domain"/>
    <property type="match status" value="4"/>
</dbReference>
<sequence length="4168" mass="469162">MKKDLFRKTIAGRKAKDIMNLSRISGSEHPNSDNYIAPRNETEQELLNMWVLILNREGLGVQSEFFSSGGNSLKATQLVSRMEKHFGVHLKLTDLFKHTTIEKQAIFLSQLEKTQLQEIPKLPWQEDYAVSHAQKRLWFIDRFSEGNATYHIPVAGKFNGPVNRPVFYKVFELLLARHESLRTVFTEINGEPRQKILPAVTYDMFLKEYDAINGSVNGATPEELVNRIVNTPFDLVNGLPVRVALISTSANETLFICVVHHLVSDGTSMEILMKELVLAYNAFCNKLPDPLPQLALQYRDFAAWQQEQLTDGYSNNHRKYWLNQFSGALPVLALPTDFARPAVKSYHGASYLSRIPAEINTLLHSIAERTGVSFFVVLQATLNTLFYHYTGQEDIVLGTVSAGRSHSDLEEQVGLYINTLALRTTFSGNNTFEDLLKNVKEVALQAFDHQIYPFDYLVNELQPERNLGRSPLFDVMVILHNNHTFATENLSFNGTAFESYPLPGGFSKFDLTFNFREVNGALLLSVEYDTALFTLEYVERMAGHLQNIIQSLSLGIQQPLHALKCLDEHENYQLLYGYNATGMDYPEGTVHELLEAQAQKTPSAHALIINNKIYTYKEINTKAAQLAHYLRLKYNLQPGQRVGIMTGRSQWMVISMLAVMKAGGTYVPLDANYPIDRIAYMIEDSKIGILLTEQHLQTVYGGLAVTAICLDDLAEALENAAEDNFSVPCHPSGSMYVLYTSGSTGVPKGVEIPHRAVVNFLWSMKNYPGINDKDVLLAITTYAFDISVLELFLPLIVGATVLLASAEEGKNPELLESLLENSNCTMMQATPSTWHMLIANGWKGKQGLKILCGGERLTSELALALTTRCMELFNVYGPTETTVWSAVKKISEIGSNSITVGKPIANTQFYVLNNYQAPVPVLVTGELYIAGEGLAKGYLFQPELSEKQFIANPFVPGKKMYRTGDIAFWLPGGELNVLGRVDEQVKVRGFRIEPGEIESALLKYTFAKQALVMVDVTTGEPVLIAYVVGDMVSGTDEIRDKLRQILPEYMLPAYIIILPELPLTPNGKIDRKKLPVVKDMIGVMKAFFTAPDSLQEKSMAAIWEEVLDVHPIGVHDNFFQLGGHSLKAIRVISRVQEQMGVSLRLPELFTHPTIAGLCNIMRTADLSNVWAISPAPLQEFYPLSNAQYRLWIVQQWKETAGAYHMSNAFHLKGSLDLEALNQAFNALLARHESLRTRFVTINGEPGQVIMALASSAFKLKYQDLRGTGTNEEEIKLLAAEYANELFDLEHDLLIRASLWQTTDTHYTLLLTMHHIISDGWSMQILIREVLTYYEAFRKGLGDPFLPLFIHYKDYTVWQRNLLNEENILPHRDYWLTRFEDEIPILNLPLDYPRPAVKSYKGGIVKFNIDKATVKKLESIVLQQDATLFMGLLAMMNTLLFRYTGQEDIIIGSPVAGREHSALENQIGFYVNTLALRTRFNGSDTFNEIIAKTRNTALEAYDHQIYPFDQLIDNMNLAREINRNPLFDVMLVLQNTAMGNHPLPELQYLEVSACMIDNQVSKFDWWFSFAINEQGMSVTVEYDSSLFTHDRIMQLTAHFSGLLSAAVAQPDQPVNRYNYLTVAEESKLLNDFNNTLHPFMETETLVSLFEKAVDSCPEETALVFETQSYTYRELNQAANQVAHYLRDEYAIVPDQLVGLLLDRSPYMMIGILGILKAGAAYVPIDPDFPENRIRYVVSDSGLQVLITEAEQRGLAEVMDCNKIYLGADSTWLNNYPSDNPVKVNTPADLCYVIYTSGSTGEPKGCELEHKGVVNRIQWMWAHYGFTTADHILQKTAYVFDVSVWEIFMTLCFGARLVLCRRDEIYSPAALVEIIQKEGITTMHFVPSMFDAFLSALSEATANKLTSLLRIITSGEELHLASVKKHHQMFPATALHNLYGPTEASVDVTFFETTPFTEKVLIGQPIWNTRVYIFDKQLRLVPPGVYGEIYLSGVCLARGYHNKLALTTERFITHSLLGGERLYKTGDTGRFLPDGKIEYAGRNDDQVKIRGYRIELGEVSAAILKHQAVSQVNTMAFDHHDGEKSLAAYIVCKPGSLDLLQDTDQLQSERVSEWQSVFEHTYSIDNDTVSDPMFNIKGWKSTYTDEPIPPEEMKEWVDDIVSLVLSGKPKNVLEVGCGTGLLLFRIAPHTNSYTGTEISATAIEYLTESITALPGLWEQVKLLQLAAHQLTSLPSGSFDTLVINSVVQYFPDAAYFNALLGEAIRLLQPGGRLIIGDIRSLSLQNVFHTSVQYDKATIDTPISVLQQRIKAALDNEKELLIDPAYFIDLQRQFDEIGLVEILPKNGECENELFRFRYQAVITLKEQVTKDLPAIAWLDAASGDFTPLAISNYFAANNNAPVGIAGVSNSRLIKENRLVSLINERALTETVATLHEEIGALSNDLDETLILQLAAQYNYQAYTGWARQLNGGRYDMVLTNAATTPANLAATYYNRFLLTQPLPDPHREKISNPMLQQLRNKVIPELRTFLNAILPDYMVPAYFVVLDKFPLTINGKLDRKALPMPVAIRSVSGTTYRAPRTSMEEQLTLIWQQVLQIDQIGIHDNFFDLGGHSLKATQVVSRMHQQHGLKLDLKTFFALPTIAELASALEGKELEIADCIPLAPIQYSYPLSHAQRRLWVLSQWEEAVGAYNIISSHELNGELDKDALQRAFISLVQRHESLRTRFITIAGQPRQLIIPAEEVAAHLYLLTIAAAGSEKDIRATIQEQVQQPFNLENFPLIRAALFEIAPARHILVFTMAHIISDGWSMHVLIKELIYIYAAYRRNQALLMPPLRIHYKDYTVWQHQQLSAEMSSGHRAYWLERFSGELPVLELPADFTRPPVKTYHGDNLHFMLNKALTADLNQLGKAAGASFYMTIMAVVNTLLYRYTAQEDIIIGSPIAGRYDSELEDQIGFYVNTLAIRTRFNGAASFDQLLKTLKADMLDAYEHQIYPFDSLVEELHLIRDTSRSPLFDVMVLLQNTGDDSYRKLPLIEDLNILPYHTGSTGVSKVDLTFYFTETPDGLSVNIEFNTDLFLHERIQSMFSHFEGLCRAVTSDSLVSLQLLDYLSPAEKNELLFNAHYKQDFPSKTVRQLVEEQVLRTPLALALVTDEEELTYEALNARANQLAHYLRKQYHITPGALIGILAERNAHMIICMLAVLKAGGAYLPVDPAYPQNRITYMLQDAGVKVLMVSDDRLAADLPVQEGTEILIFNAALQHKISNYAVFNPTIPGSTGQLAYCIYTSGSTGQPKGIQIANDNIVAFIYWALTEFEDDRFVTVFATTSFCFDLSIFEIFYTLCAGKYIRLLQSGADIIQYLDKEKDILLNTVPSVIAGLLAGNTDLSHVNVINVAGEPVPSYFMQELDYNRISVRNLYGPSEDTTYSSCYRFDGKHSNIPIGKPISNTRFYIVDKQLQLLPKGIAGEICISGAGLSPGYINQPLLNERQFVSNPFITGERIYRTGDLGRWLADGNMEFLGRLDFQVKIRGFRIELGEIETAISKYPGVKNNVVMAKRDETDKQILVAYIQAETHNALVIEALKGYLSACLTAYMIPDFFLVLEQFPLNHNGKIDRQLFPMPETHAIDEESLYVAPRNQTEATIALIWENVLGKKQIGIHDNYFDLGGDSIRAIQVVARLHNAGLSIKMGEIFQHLTIARLAERAKVQYRMANQATISGQIALTPIQKEFLHTASPAGLHHYNQAVMLHVAGQLSAEHIRSAFAKILAHHDALRIFFAHTDPGWVQYNADEMPVYLEEYVLVENPLLQMAEKAEQLQHSLHLEKGPLIKLALFHLPDGDRLLIVAHHMVIDGVSWRVLFEDFNMLYQQVTEKQTLQLPLKTDAYKIWADELKRHANTPHFLANELDYWQKVDATPVYRLPGNGQLGDNLVKHQEKVSFKLDNENTAFLLTRVNAAFNTEINDILLSALMQTFNTVFGADSIAIAMEGHGREDLFEHIDISRTIGWFTALYPVVLSWNAESEVSRCIKEVKEQLHNVPNKGIGHGMLKHLSTDVESESYNLKPQVSFNYLGQFDSDLQHTFFAISDESPGSIHAGDALRQHEWEVNGIIKEGCLSISITFSNKQYERALMTSFIEQYKTALLAIILLCMGKATVELTPSDFTLKGLSIDTIDNLFD</sequence>
<dbReference type="GO" id="GO:0005829">
    <property type="term" value="C:cytosol"/>
    <property type="evidence" value="ECO:0007669"/>
    <property type="project" value="TreeGrafter"/>
</dbReference>
<dbReference type="Proteomes" id="UP000295684">
    <property type="component" value="Unassembled WGS sequence"/>
</dbReference>
<dbReference type="InterPro" id="IPR023213">
    <property type="entry name" value="CAT-like_dom_sf"/>
</dbReference>
<dbReference type="PANTHER" id="PTHR45527">
    <property type="entry name" value="NONRIBOSOMAL PEPTIDE SYNTHETASE"/>
    <property type="match status" value="1"/>
</dbReference>
<dbReference type="InterPro" id="IPR025110">
    <property type="entry name" value="AMP-bd_C"/>
</dbReference>
<accession>A0A4R2HCW5</accession>
<dbReference type="Pfam" id="PF00550">
    <property type="entry name" value="PP-binding"/>
    <property type="match status" value="4"/>
</dbReference>
<dbReference type="InterPro" id="IPR013217">
    <property type="entry name" value="Methyltransf_12"/>
</dbReference>
<dbReference type="FunFam" id="3.40.50.980:FF:000001">
    <property type="entry name" value="Non-ribosomal peptide synthetase"/>
    <property type="match status" value="3"/>
</dbReference>
<dbReference type="SMART" id="SM00823">
    <property type="entry name" value="PKS_PP"/>
    <property type="match status" value="4"/>
</dbReference>
<protein>
    <submittedName>
        <fullName evidence="7">Non-ribosomal peptide synthase protein (TIGR01720 family)/amino acid adenylation domain-containing protein</fullName>
    </submittedName>
</protein>
<dbReference type="InterPro" id="IPR029063">
    <property type="entry name" value="SAM-dependent_MTases_sf"/>
</dbReference>
<evidence type="ECO:0000313" key="7">
    <source>
        <dbReference type="EMBL" id="TCO25222.1"/>
    </source>
</evidence>
<name>A0A4R2HCW5_9SPHI</name>
<dbReference type="Proteomes" id="UP000622648">
    <property type="component" value="Unassembled WGS sequence"/>
</dbReference>
<dbReference type="CDD" id="cd19534">
    <property type="entry name" value="E_NRPS"/>
    <property type="match status" value="1"/>
</dbReference>
<dbReference type="EMBL" id="SLWO01000004">
    <property type="protein sequence ID" value="TCO25222.1"/>
    <property type="molecule type" value="Genomic_DNA"/>
</dbReference>
<evidence type="ECO:0000256" key="4">
    <source>
        <dbReference type="ARBA" id="ARBA00022737"/>
    </source>
</evidence>
<dbReference type="Pfam" id="PF00668">
    <property type="entry name" value="Condensation"/>
    <property type="match status" value="4"/>
</dbReference>
<dbReference type="InterPro" id="IPR009081">
    <property type="entry name" value="PP-bd_ACP"/>
</dbReference>
<dbReference type="FunFam" id="1.10.1200.10:FF:000005">
    <property type="entry name" value="Nonribosomal peptide synthetase 1"/>
    <property type="match status" value="3"/>
</dbReference>
<comment type="caution">
    <text evidence="7">The sequence shown here is derived from an EMBL/GenBank/DDBJ whole genome shotgun (WGS) entry which is preliminary data.</text>
</comment>
<dbReference type="CDD" id="cd19531">
    <property type="entry name" value="LCL_NRPS-like"/>
    <property type="match status" value="3"/>
</dbReference>
<dbReference type="Gene3D" id="2.30.38.10">
    <property type="entry name" value="Luciferase, Domain 3"/>
    <property type="match status" value="3"/>
</dbReference>
<dbReference type="CDD" id="cd02440">
    <property type="entry name" value="AdoMet_MTases"/>
    <property type="match status" value="1"/>
</dbReference>
<feature type="domain" description="Carrier" evidence="5">
    <location>
        <begin position="1090"/>
        <end position="1165"/>
    </location>
</feature>
<dbReference type="PROSITE" id="PS00012">
    <property type="entry name" value="PHOSPHOPANTETHEINE"/>
    <property type="match status" value="4"/>
</dbReference>
<feature type="domain" description="Carrier" evidence="5">
    <location>
        <begin position="2575"/>
        <end position="2650"/>
    </location>
</feature>
<dbReference type="Gene3D" id="3.30.300.30">
    <property type="match status" value="4"/>
</dbReference>
<dbReference type="Gene3D" id="1.10.1200.10">
    <property type="entry name" value="ACP-like"/>
    <property type="match status" value="4"/>
</dbReference>
<dbReference type="InterPro" id="IPR010071">
    <property type="entry name" value="AA_adenyl_dom"/>
</dbReference>
<reference evidence="9" key="2">
    <citation type="journal article" date="2019" name="Int. J. Syst. Evol. Microbiol.">
        <title>The Global Catalogue of Microorganisms (GCM) 10K type strain sequencing project: providing services to taxonomists for standard genome sequencing and annotation.</title>
        <authorList>
            <consortium name="The Broad Institute Genomics Platform"/>
            <consortium name="The Broad Institute Genome Sequencing Center for Infectious Disease"/>
            <person name="Wu L."/>
            <person name="Ma J."/>
        </authorList>
    </citation>
    <scope>NUCLEOTIDE SEQUENCE [LARGE SCALE GENOMIC DNA]</scope>
    <source>
        <strain evidence="9">CGMCC 1.15644</strain>
    </source>
</reference>
<keyword evidence="4" id="KW-0677">Repeat</keyword>
<evidence type="ECO:0000313" key="8">
    <source>
        <dbReference type="Proteomes" id="UP000295684"/>
    </source>
</evidence>
<evidence type="ECO:0000256" key="3">
    <source>
        <dbReference type="ARBA" id="ARBA00022553"/>
    </source>
</evidence>
<dbReference type="PROSITE" id="PS50075">
    <property type="entry name" value="CARRIER"/>
    <property type="match status" value="4"/>
</dbReference>
<keyword evidence="3" id="KW-0597">Phosphoprotein</keyword>
<dbReference type="InterPro" id="IPR001242">
    <property type="entry name" value="Condensation_dom"/>
</dbReference>
<dbReference type="InterPro" id="IPR006162">
    <property type="entry name" value="Ppantetheine_attach_site"/>
</dbReference>
<dbReference type="Gene3D" id="3.30.559.30">
    <property type="entry name" value="Nonribosomal peptide synthetase, condensation domain"/>
    <property type="match status" value="4"/>
</dbReference>
<dbReference type="Pfam" id="PF00501">
    <property type="entry name" value="AMP-binding"/>
    <property type="match status" value="3"/>
</dbReference>
<dbReference type="Pfam" id="PF08242">
    <property type="entry name" value="Methyltransf_12"/>
    <property type="match status" value="1"/>
</dbReference>
<proteinExistence type="predicted"/>
<dbReference type="FunFam" id="3.30.300.30:FF:000015">
    <property type="entry name" value="Nonribosomal peptide synthase SidD"/>
    <property type="match status" value="1"/>
</dbReference>
<gene>
    <name evidence="7" type="ORF">EV200_104259</name>
    <name evidence="6" type="ORF">GCM10011413_11570</name>
</gene>
<dbReference type="SUPFAM" id="SSF52777">
    <property type="entry name" value="CoA-dependent acyltransferases"/>
    <property type="match status" value="8"/>
</dbReference>
<reference evidence="6" key="4">
    <citation type="submission" date="2024-05" db="EMBL/GenBank/DDBJ databases">
        <authorList>
            <person name="Sun Q."/>
            <person name="Zhou Y."/>
        </authorList>
    </citation>
    <scope>NUCLEOTIDE SEQUENCE</scope>
    <source>
        <strain evidence="6">CGMCC 1.15644</strain>
    </source>
</reference>
<feature type="domain" description="Carrier" evidence="5">
    <location>
        <begin position="3628"/>
        <end position="3702"/>
    </location>
</feature>
<comment type="cofactor">
    <cofactor evidence="1">
        <name>pantetheine 4'-phosphate</name>
        <dbReference type="ChEBI" id="CHEBI:47942"/>
    </cofactor>
</comment>
<evidence type="ECO:0000313" key="9">
    <source>
        <dbReference type="Proteomes" id="UP000622648"/>
    </source>
</evidence>
<dbReference type="PANTHER" id="PTHR45527:SF1">
    <property type="entry name" value="FATTY ACID SYNTHASE"/>
    <property type="match status" value="1"/>
</dbReference>
<dbReference type="InterPro" id="IPR010060">
    <property type="entry name" value="NRPS_synth"/>
</dbReference>
<dbReference type="InterPro" id="IPR036736">
    <property type="entry name" value="ACP-like_sf"/>
</dbReference>
<dbReference type="OrthoDB" id="4317020at2"/>
<dbReference type="Gene3D" id="3.40.50.150">
    <property type="entry name" value="Vaccinia Virus protein VP39"/>
    <property type="match status" value="1"/>
</dbReference>
<evidence type="ECO:0000256" key="2">
    <source>
        <dbReference type="ARBA" id="ARBA00022450"/>
    </source>
</evidence>
<keyword evidence="9" id="KW-1185">Reference proteome</keyword>
<dbReference type="GO" id="GO:0031177">
    <property type="term" value="F:phosphopantetheine binding"/>
    <property type="evidence" value="ECO:0007669"/>
    <property type="project" value="InterPro"/>
</dbReference>
<keyword evidence="2" id="KW-0596">Phosphopantetheine</keyword>
<dbReference type="SUPFAM" id="SSF47336">
    <property type="entry name" value="ACP-like"/>
    <property type="match status" value="4"/>
</dbReference>
<dbReference type="NCBIfam" id="NF003417">
    <property type="entry name" value="PRK04813.1"/>
    <property type="match status" value="4"/>
</dbReference>
<dbReference type="Pfam" id="PF13193">
    <property type="entry name" value="AMP-binding_C"/>
    <property type="match status" value="2"/>
</dbReference>
<dbReference type="Gene3D" id="3.40.50.980">
    <property type="match status" value="6"/>
</dbReference>
<dbReference type="InterPro" id="IPR020845">
    <property type="entry name" value="AMP-binding_CS"/>
</dbReference>
<dbReference type="InterPro" id="IPR000873">
    <property type="entry name" value="AMP-dep_synth/lig_dom"/>
</dbReference>
<dbReference type="SUPFAM" id="SSF56801">
    <property type="entry name" value="Acetyl-CoA synthetase-like"/>
    <property type="match status" value="3"/>
</dbReference>
<dbReference type="CDD" id="cd12116">
    <property type="entry name" value="A_NRPS_Ta1_like"/>
    <property type="match status" value="1"/>
</dbReference>
<dbReference type="GO" id="GO:0043041">
    <property type="term" value="P:amino acid activation for nonribosomal peptide biosynthetic process"/>
    <property type="evidence" value="ECO:0007669"/>
    <property type="project" value="TreeGrafter"/>
</dbReference>
<evidence type="ECO:0000256" key="1">
    <source>
        <dbReference type="ARBA" id="ARBA00001957"/>
    </source>
</evidence>
<dbReference type="SUPFAM" id="SSF53335">
    <property type="entry name" value="S-adenosyl-L-methionine-dependent methyltransferases"/>
    <property type="match status" value="1"/>
</dbReference>
<dbReference type="InterPro" id="IPR020806">
    <property type="entry name" value="PKS_PP-bd"/>
</dbReference>
<reference evidence="7 8" key="3">
    <citation type="submission" date="2019-03" db="EMBL/GenBank/DDBJ databases">
        <title>Genomic Encyclopedia of Type Strains, Phase IV (KMG-IV): sequencing the most valuable type-strain genomes for metagenomic binning, comparative biology and taxonomic classification.</title>
        <authorList>
            <person name="Goeker M."/>
        </authorList>
    </citation>
    <scope>NUCLEOTIDE SEQUENCE [LARGE SCALE GENOMIC DNA]</scope>
    <source>
        <strain evidence="7 8">DSM 103236</strain>
    </source>
</reference>
<feature type="domain" description="Carrier" evidence="5">
    <location>
        <begin position="37"/>
        <end position="112"/>
    </location>
</feature>
<dbReference type="NCBIfam" id="TIGR01733">
    <property type="entry name" value="AA-adenyl-dom"/>
    <property type="match status" value="3"/>
</dbReference>
<dbReference type="EMBL" id="BMJO01000002">
    <property type="protein sequence ID" value="GGE47137.1"/>
    <property type="molecule type" value="Genomic_DNA"/>
</dbReference>
<dbReference type="CDD" id="cd05930">
    <property type="entry name" value="A_NRPS"/>
    <property type="match status" value="2"/>
</dbReference>
<dbReference type="InterPro" id="IPR045851">
    <property type="entry name" value="AMP-bd_C_sf"/>
</dbReference>
<dbReference type="PROSITE" id="PS00455">
    <property type="entry name" value="AMP_BINDING"/>
    <property type="match status" value="2"/>
</dbReference>